<dbReference type="CDD" id="cd01543">
    <property type="entry name" value="PBP1_XylR"/>
    <property type="match status" value="1"/>
</dbReference>
<dbReference type="GO" id="GO:0003700">
    <property type="term" value="F:DNA-binding transcription factor activity"/>
    <property type="evidence" value="ECO:0007669"/>
    <property type="project" value="InterPro"/>
</dbReference>
<keyword evidence="2 6" id="KW-0238">DNA-binding</keyword>
<evidence type="ECO:0000256" key="2">
    <source>
        <dbReference type="ARBA" id="ARBA00023125"/>
    </source>
</evidence>
<evidence type="ECO:0000259" key="5">
    <source>
        <dbReference type="PROSITE" id="PS01124"/>
    </source>
</evidence>
<evidence type="ECO:0000256" key="3">
    <source>
        <dbReference type="ARBA" id="ARBA00023163"/>
    </source>
</evidence>
<feature type="region of interest" description="Disordered" evidence="4">
    <location>
        <begin position="1"/>
        <end position="28"/>
    </location>
</feature>
<reference evidence="6" key="1">
    <citation type="submission" date="2021-01" db="EMBL/GenBank/DDBJ databases">
        <title>Modified the classification status of verrucomicrobia.</title>
        <authorList>
            <person name="Feng X."/>
        </authorList>
    </citation>
    <scope>NUCLEOTIDE SEQUENCE</scope>
    <source>
        <strain evidence="6">KCTC 13126</strain>
    </source>
</reference>
<dbReference type="Pfam" id="PF22177">
    <property type="entry name" value="PBP1_XylR"/>
    <property type="match status" value="1"/>
</dbReference>
<comment type="caution">
    <text evidence="6">The sequence shown here is derived from an EMBL/GenBank/DDBJ whole genome shotgun (WGS) entry which is preliminary data.</text>
</comment>
<dbReference type="GO" id="GO:0000976">
    <property type="term" value="F:transcription cis-regulatory region binding"/>
    <property type="evidence" value="ECO:0007669"/>
    <property type="project" value="TreeGrafter"/>
</dbReference>
<dbReference type="PANTHER" id="PTHR30146:SF24">
    <property type="entry name" value="XYLOSE OPERON REGULATORY PROTEIN"/>
    <property type="match status" value="1"/>
</dbReference>
<name>A0A934VS04_9BACT</name>
<dbReference type="InterPro" id="IPR054031">
    <property type="entry name" value="XylR_PBP1"/>
</dbReference>
<dbReference type="Proteomes" id="UP000617628">
    <property type="component" value="Unassembled WGS sequence"/>
</dbReference>
<dbReference type="SUPFAM" id="SSF46689">
    <property type="entry name" value="Homeodomain-like"/>
    <property type="match status" value="1"/>
</dbReference>
<dbReference type="AlphaFoldDB" id="A0A934VS04"/>
<dbReference type="InterPro" id="IPR009057">
    <property type="entry name" value="Homeodomain-like_sf"/>
</dbReference>
<dbReference type="Pfam" id="PF13377">
    <property type="entry name" value="Peripla_BP_3"/>
    <property type="match status" value="1"/>
</dbReference>
<dbReference type="SMART" id="SM00342">
    <property type="entry name" value="HTH_ARAC"/>
    <property type="match status" value="1"/>
</dbReference>
<evidence type="ECO:0000313" key="6">
    <source>
        <dbReference type="EMBL" id="MBK1878510.1"/>
    </source>
</evidence>
<organism evidence="6 7">
    <name type="scientific">Pelagicoccus mobilis</name>
    <dbReference type="NCBI Taxonomy" id="415221"/>
    <lineage>
        <taxon>Bacteria</taxon>
        <taxon>Pseudomonadati</taxon>
        <taxon>Verrucomicrobiota</taxon>
        <taxon>Opitutia</taxon>
        <taxon>Puniceicoccales</taxon>
        <taxon>Pelagicoccaceae</taxon>
        <taxon>Pelagicoccus</taxon>
    </lineage>
</organism>
<dbReference type="SUPFAM" id="SSF53822">
    <property type="entry name" value="Periplasmic binding protein-like I"/>
    <property type="match status" value="1"/>
</dbReference>
<dbReference type="InterPro" id="IPR028082">
    <property type="entry name" value="Peripla_BP_I"/>
</dbReference>
<keyword evidence="3" id="KW-0804">Transcription</keyword>
<evidence type="ECO:0000313" key="7">
    <source>
        <dbReference type="Proteomes" id="UP000617628"/>
    </source>
</evidence>
<gene>
    <name evidence="6" type="ORF">JIN87_16635</name>
</gene>
<dbReference type="InterPro" id="IPR018060">
    <property type="entry name" value="HTH_AraC"/>
</dbReference>
<proteinExistence type="predicted"/>
<dbReference type="Gene3D" id="3.40.50.2300">
    <property type="match status" value="2"/>
</dbReference>
<dbReference type="RefSeq" id="WP_200356722.1">
    <property type="nucleotide sequence ID" value="NZ_JAENIL010000031.1"/>
</dbReference>
<keyword evidence="1" id="KW-0805">Transcription regulation</keyword>
<dbReference type="InterPro" id="IPR046335">
    <property type="entry name" value="LacI/GalR-like_sensor"/>
</dbReference>
<dbReference type="EMBL" id="JAENIL010000031">
    <property type="protein sequence ID" value="MBK1878510.1"/>
    <property type="molecule type" value="Genomic_DNA"/>
</dbReference>
<dbReference type="Pfam" id="PF12833">
    <property type="entry name" value="HTH_18"/>
    <property type="match status" value="1"/>
</dbReference>
<feature type="region of interest" description="Disordered" evidence="4">
    <location>
        <begin position="404"/>
        <end position="424"/>
    </location>
</feature>
<dbReference type="Gene3D" id="1.10.10.60">
    <property type="entry name" value="Homeodomain-like"/>
    <property type="match status" value="1"/>
</dbReference>
<accession>A0A934VS04</accession>
<feature type="domain" description="HTH araC/xylS-type" evidence="5">
    <location>
        <begin position="309"/>
        <end position="407"/>
    </location>
</feature>
<keyword evidence="7" id="KW-1185">Reference proteome</keyword>
<dbReference type="PANTHER" id="PTHR30146">
    <property type="entry name" value="LACI-RELATED TRANSCRIPTIONAL REPRESSOR"/>
    <property type="match status" value="1"/>
</dbReference>
<sequence>MSSPSQSPLPLGMSPVEREEKNASDTSSSYKRRKEVALIIETSNAYARNLLYGIVDYIRKHETWAFHLVEKSRGETPPDWLENWKGQGIIARIENKRIAESVTNSNVPAIDLSAGRHLPFLPWVETDDRRIAHLAYDHFHSRGFTHYAFVGDSRFNWSKQRGEAFKAKLKESGLYCFSRNVDSGNTLRRPDNESLIKWLKNLPTPIAVFACYDLMGHRVLEACREAGLSVPEEVAVLGVDDDELICELSNPPLSSIIPNAQLAGYTAAEQLDHMMNGFHPQRIETLIPPIGVTTRQSTDILAINDREVALALRFIREHACDPISVSDLLKAVPLSRRALEGRFSALLKTSPHKEILNVRLNRIKQLLIETNYSIEEIAYKAGFEHPEYMGVVFKRELGETPHHFRKRNQYAKTESPLSRPKAKD</sequence>
<evidence type="ECO:0000256" key="4">
    <source>
        <dbReference type="SAM" id="MobiDB-lite"/>
    </source>
</evidence>
<evidence type="ECO:0000256" key="1">
    <source>
        <dbReference type="ARBA" id="ARBA00023015"/>
    </source>
</evidence>
<protein>
    <submittedName>
        <fullName evidence="6">DNA-binding transcriptional regulator</fullName>
    </submittedName>
</protein>
<dbReference type="PROSITE" id="PS01124">
    <property type="entry name" value="HTH_ARAC_FAMILY_2"/>
    <property type="match status" value="1"/>
</dbReference>